<evidence type="ECO:0000313" key="2">
    <source>
        <dbReference type="EMBL" id="NYR15931.1"/>
    </source>
</evidence>
<organism evidence="2 3">
    <name type="scientific">Pyrobaculum arsenaticum</name>
    <dbReference type="NCBI Taxonomy" id="121277"/>
    <lineage>
        <taxon>Archaea</taxon>
        <taxon>Thermoproteota</taxon>
        <taxon>Thermoprotei</taxon>
        <taxon>Thermoproteales</taxon>
        <taxon>Thermoproteaceae</taxon>
        <taxon>Pyrobaculum</taxon>
    </lineage>
</organism>
<comment type="caution">
    <text evidence="2">The sequence shown here is derived from an EMBL/GenBank/DDBJ whole genome shotgun (WGS) entry which is preliminary data.</text>
</comment>
<dbReference type="AlphaFoldDB" id="A0A7L4PAN5"/>
<dbReference type="EMBL" id="JAAVJF010000003">
    <property type="protein sequence ID" value="NYR15931.1"/>
    <property type="molecule type" value="Genomic_DNA"/>
</dbReference>
<dbReference type="Gene3D" id="3.40.50.300">
    <property type="entry name" value="P-loop containing nucleotide triphosphate hydrolases"/>
    <property type="match status" value="1"/>
</dbReference>
<dbReference type="InterPro" id="IPR011579">
    <property type="entry name" value="ATPase_dom"/>
</dbReference>
<reference evidence="2 3" key="1">
    <citation type="journal article" date="2020" name="Nat. Commun.">
        <title>The structures of two archaeal type IV pili illuminate evolutionary relationships.</title>
        <authorList>
            <person name="Wang F."/>
            <person name="Baquero D.P."/>
            <person name="Su Z."/>
            <person name="Beltran L.C."/>
            <person name="Prangishvili D."/>
            <person name="Krupovic M."/>
            <person name="Egelman E.H."/>
        </authorList>
    </citation>
    <scope>NUCLEOTIDE SEQUENCE [LARGE SCALE GENOMIC DNA]</scope>
    <source>
        <strain evidence="2 3">2GA</strain>
    </source>
</reference>
<dbReference type="RefSeq" id="WP_011899852.1">
    <property type="nucleotide sequence ID" value="NZ_JAAVJF010000003.1"/>
</dbReference>
<name>A0A7L4PAN5_9CREN</name>
<protein>
    <submittedName>
        <fullName evidence="2">AAA family ATPase</fullName>
    </submittedName>
</protein>
<dbReference type="SUPFAM" id="SSF52540">
    <property type="entry name" value="P-loop containing nucleoside triphosphate hydrolases"/>
    <property type="match status" value="1"/>
</dbReference>
<sequence>MKRIKLPFVPGLEVEFTDREMALKKIEEWARESTRLPQLVFGPEGCGKTAWLRQSAVLLRELGFHVIYVDPLHRYFEAYTDVKEVARRLAEAAAGVLGDAEAWLATLAIDLTKLLIERMKRRVAVLADDVFQAIGLGEAAKYVKALLGLIEYPPRSIDAIVAVVATSEGITRREIGRHRWANHRPMWNMPRDGFRELYDQLPGEKPPFEDVWKATGGNPHLLGQLYKAKWGADKVLKELADVKKIATLVSALGEEERELLRRAVDDPDVLYTREGIPLMDKLVDMNLVVDTLPERDPWFWVGELPPEKDLELGIGRRVAWQTPLHREAVRRALEGA</sequence>
<dbReference type="OMA" id="YPPRSID"/>
<feature type="domain" description="ATPase" evidence="1">
    <location>
        <begin position="16"/>
        <end position="225"/>
    </location>
</feature>
<dbReference type="Pfam" id="PF01637">
    <property type="entry name" value="ATPase_2"/>
    <property type="match status" value="1"/>
</dbReference>
<dbReference type="InterPro" id="IPR027417">
    <property type="entry name" value="P-loop_NTPase"/>
</dbReference>
<evidence type="ECO:0000313" key="3">
    <source>
        <dbReference type="Proteomes" id="UP000554766"/>
    </source>
</evidence>
<accession>A0A7L4PAN5</accession>
<dbReference type="Proteomes" id="UP000554766">
    <property type="component" value="Unassembled WGS sequence"/>
</dbReference>
<evidence type="ECO:0000259" key="1">
    <source>
        <dbReference type="Pfam" id="PF01637"/>
    </source>
</evidence>
<gene>
    <name evidence="2" type="ORF">HC235_08310</name>
</gene>
<proteinExistence type="predicted"/>
<keyword evidence="3" id="KW-1185">Reference proteome</keyword>
<dbReference type="GeneID" id="5055939"/>
<dbReference type="GO" id="GO:0005524">
    <property type="term" value="F:ATP binding"/>
    <property type="evidence" value="ECO:0007669"/>
    <property type="project" value="InterPro"/>
</dbReference>